<protein>
    <submittedName>
        <fullName evidence="1">Uncharacterized protein</fullName>
    </submittedName>
</protein>
<dbReference type="EMBL" id="LKGI01000108">
    <property type="protein sequence ID" value="RNE26276.1"/>
    <property type="molecule type" value="Genomic_DNA"/>
</dbReference>
<proteinExistence type="predicted"/>
<evidence type="ECO:0000313" key="2">
    <source>
        <dbReference type="Proteomes" id="UP000284123"/>
    </source>
</evidence>
<reference evidence="1 2" key="1">
    <citation type="journal article" date="2018" name="Front. Microbiol.">
        <title>Conversion of Methionine to Cysteine in Lactobacillus paracasei Depends on the Highly Mobile cysK-ctl-cysE Gene Cluster.</title>
        <authorList>
            <person name="Wuthrich D."/>
            <person name="Irmler S."/>
            <person name="Berthoud H."/>
            <person name="Guggenbuhl B."/>
            <person name="Eugster E."/>
            <person name="Bruggmann R."/>
        </authorList>
    </citation>
    <scope>NUCLEOTIDE SEQUENCE [LARGE SCALE GENOMIC DNA]</scope>
    <source>
        <strain evidence="1 2">FAM6012</strain>
    </source>
</reference>
<sequence>MKTFSGFVIDEIGHMLSGCFYNLVKLYPFREKVTAFAIESFVSATFIWTIGMAESNEYSIVFCQCLIAKKFFAVVNCHSLNWAGESEINPEKPSKTALCDKLSSLVIANKRVARSATVKRIAFVPRPLRTVSIFKCPVSALRLVNSLRSSIEVPTNGHSET</sequence>
<comment type="caution">
    <text evidence="1">The sequence shown here is derived from an EMBL/GenBank/DDBJ whole genome shotgun (WGS) entry which is preliminary data.</text>
</comment>
<name>A0A8B3GP78_LACPA</name>
<gene>
    <name evidence="1" type="ORF">FAM6012_02886</name>
</gene>
<organism evidence="1 2">
    <name type="scientific">Lacticaseibacillus paracasei</name>
    <name type="common">Lactobacillus paracasei</name>
    <dbReference type="NCBI Taxonomy" id="1597"/>
    <lineage>
        <taxon>Bacteria</taxon>
        <taxon>Bacillati</taxon>
        <taxon>Bacillota</taxon>
        <taxon>Bacilli</taxon>
        <taxon>Lactobacillales</taxon>
        <taxon>Lactobacillaceae</taxon>
        <taxon>Lacticaseibacillus</taxon>
    </lineage>
</organism>
<accession>A0A8B3GP78</accession>
<dbReference type="Proteomes" id="UP000284123">
    <property type="component" value="Unassembled WGS sequence"/>
</dbReference>
<dbReference type="AlphaFoldDB" id="A0A8B3GP78"/>
<evidence type="ECO:0000313" key="1">
    <source>
        <dbReference type="EMBL" id="RNE26276.1"/>
    </source>
</evidence>